<name>A0A087BUU4_9BIFI</name>
<organism evidence="13 14">
    <name type="scientific">Bifidobacterium mongoliense DSM 21395</name>
    <dbReference type="NCBI Taxonomy" id="1437603"/>
    <lineage>
        <taxon>Bacteria</taxon>
        <taxon>Bacillati</taxon>
        <taxon>Actinomycetota</taxon>
        <taxon>Actinomycetes</taxon>
        <taxon>Bifidobacteriales</taxon>
        <taxon>Bifidobacteriaceae</taxon>
        <taxon>Bifidobacterium</taxon>
    </lineage>
</organism>
<dbReference type="GO" id="GO:0009228">
    <property type="term" value="P:thiamine biosynthetic process"/>
    <property type="evidence" value="ECO:0007669"/>
    <property type="project" value="UniProtKB-KW"/>
</dbReference>
<evidence type="ECO:0000256" key="2">
    <source>
        <dbReference type="ARBA" id="ARBA00001946"/>
    </source>
</evidence>
<keyword evidence="10 11" id="KW-0784">Thiamine biosynthesis</keyword>
<dbReference type="AlphaFoldDB" id="A0A087BUU4"/>
<dbReference type="PIRSF" id="PIRSF000513">
    <property type="entry name" value="Thz_kinase"/>
    <property type="match status" value="1"/>
</dbReference>
<comment type="similarity">
    <text evidence="11">Belongs to the Thz kinase family.</text>
</comment>
<comment type="cofactor">
    <cofactor evidence="2 11">
        <name>Mg(2+)</name>
        <dbReference type="ChEBI" id="CHEBI:18420"/>
    </cofactor>
</comment>
<evidence type="ECO:0000256" key="10">
    <source>
        <dbReference type="ARBA" id="ARBA00022977"/>
    </source>
</evidence>
<evidence type="ECO:0000313" key="13">
    <source>
        <dbReference type="EMBL" id="KFI74794.1"/>
    </source>
</evidence>
<dbReference type="EC" id="2.7.1.50" evidence="11"/>
<comment type="caution">
    <text evidence="13">The sequence shown here is derived from an EMBL/GenBank/DDBJ whole genome shotgun (WGS) entry which is preliminary data.</text>
</comment>
<comment type="function">
    <text evidence="11">Catalyzes the phosphorylation of the hydroxyl group of 4-methyl-5-beta-hydroxyethylthiazole (THZ).</text>
</comment>
<keyword evidence="6 11" id="KW-0547">Nucleotide-binding</keyword>
<reference evidence="13 14" key="1">
    <citation type="submission" date="2014-03" db="EMBL/GenBank/DDBJ databases">
        <title>Genomics of Bifidobacteria.</title>
        <authorList>
            <person name="Ventura M."/>
            <person name="Milani C."/>
            <person name="Lugli G.A."/>
        </authorList>
    </citation>
    <scope>NUCLEOTIDE SEQUENCE [LARGE SCALE GENOMIC DNA]</scope>
    <source>
        <strain evidence="13 14">DSM 21395</strain>
    </source>
</reference>
<evidence type="ECO:0000256" key="1">
    <source>
        <dbReference type="ARBA" id="ARBA00001771"/>
    </source>
</evidence>
<dbReference type="InterPro" id="IPR000417">
    <property type="entry name" value="Hyethyz_kinase"/>
</dbReference>
<dbReference type="GO" id="GO:0009229">
    <property type="term" value="P:thiamine diphosphate biosynthetic process"/>
    <property type="evidence" value="ECO:0007669"/>
    <property type="project" value="UniProtKB-UniRule"/>
</dbReference>
<dbReference type="PRINTS" id="PR01099">
    <property type="entry name" value="HYETHTZKNASE"/>
</dbReference>
<keyword evidence="4 11" id="KW-0808">Transferase</keyword>
<dbReference type="CDD" id="cd01170">
    <property type="entry name" value="THZ_kinase"/>
    <property type="match status" value="1"/>
</dbReference>
<evidence type="ECO:0000256" key="5">
    <source>
        <dbReference type="ARBA" id="ARBA00022723"/>
    </source>
</evidence>
<dbReference type="GO" id="GO:0004417">
    <property type="term" value="F:hydroxyethylthiazole kinase activity"/>
    <property type="evidence" value="ECO:0007669"/>
    <property type="project" value="UniProtKB-UniRule"/>
</dbReference>
<dbReference type="EMBL" id="JGZE01000021">
    <property type="protein sequence ID" value="KFI74794.1"/>
    <property type="molecule type" value="Genomic_DNA"/>
</dbReference>
<dbReference type="RefSeq" id="WP_081882996.1">
    <property type="nucleotide sequence ID" value="NZ_JDUO01000011.1"/>
</dbReference>
<feature type="region of interest" description="Disordered" evidence="12">
    <location>
        <begin position="1"/>
        <end position="36"/>
    </location>
</feature>
<dbReference type="OrthoDB" id="8909021at2"/>
<comment type="pathway">
    <text evidence="3 11">Cofactor biosynthesis; thiamine diphosphate biosynthesis; 4-methyl-5-(2-phosphoethyl)-thiazole from 5-(2-hydroxyethyl)-4-methylthiazole: step 1/1.</text>
</comment>
<keyword evidence="9 11" id="KW-0460">Magnesium</keyword>
<evidence type="ECO:0000256" key="11">
    <source>
        <dbReference type="HAMAP-Rule" id="MF_00228"/>
    </source>
</evidence>
<feature type="binding site" evidence="11">
    <location>
        <position position="215"/>
    </location>
    <ligand>
        <name>ATP</name>
        <dbReference type="ChEBI" id="CHEBI:30616"/>
    </ligand>
</feature>
<dbReference type="eggNOG" id="COG2145">
    <property type="taxonomic scope" value="Bacteria"/>
</dbReference>
<evidence type="ECO:0000256" key="8">
    <source>
        <dbReference type="ARBA" id="ARBA00022840"/>
    </source>
</evidence>
<evidence type="ECO:0000256" key="3">
    <source>
        <dbReference type="ARBA" id="ARBA00004868"/>
    </source>
</evidence>
<dbReference type="STRING" id="1437603.GCA_000771525_00300"/>
<gene>
    <name evidence="11" type="primary">thiM</name>
    <name evidence="13" type="ORF">BMON_1336</name>
</gene>
<protein>
    <recommendedName>
        <fullName evidence="11">Hydroxyethylthiazole kinase</fullName>
        <ecNumber evidence="11">2.7.1.50</ecNumber>
    </recommendedName>
    <alternativeName>
        <fullName evidence="11">4-methyl-5-beta-hydroxyethylthiazole kinase</fullName>
        <shortName evidence="11">TH kinase</shortName>
        <shortName evidence="11">Thz kinase</shortName>
    </alternativeName>
</protein>
<dbReference type="InterPro" id="IPR029056">
    <property type="entry name" value="Ribokinase-like"/>
</dbReference>
<feature type="compositionally biased region" description="Basic residues" evidence="12">
    <location>
        <begin position="7"/>
        <end position="16"/>
    </location>
</feature>
<dbReference type="GeneID" id="93094858"/>
<keyword evidence="5 11" id="KW-0479">Metal-binding</keyword>
<dbReference type="HAMAP" id="MF_00228">
    <property type="entry name" value="Thz_kinase"/>
    <property type="match status" value="1"/>
</dbReference>
<dbReference type="GO" id="GO:0000287">
    <property type="term" value="F:magnesium ion binding"/>
    <property type="evidence" value="ECO:0007669"/>
    <property type="project" value="UniProtKB-UniRule"/>
</dbReference>
<keyword evidence="8 11" id="KW-0067">ATP-binding</keyword>
<evidence type="ECO:0000256" key="7">
    <source>
        <dbReference type="ARBA" id="ARBA00022777"/>
    </source>
</evidence>
<keyword evidence="14" id="KW-1185">Reference proteome</keyword>
<dbReference type="Gene3D" id="3.40.1190.20">
    <property type="match status" value="1"/>
</dbReference>
<dbReference type="UniPathway" id="UPA00060">
    <property type="reaction ID" value="UER00139"/>
</dbReference>
<evidence type="ECO:0000256" key="12">
    <source>
        <dbReference type="SAM" id="MobiDB-lite"/>
    </source>
</evidence>
<dbReference type="Pfam" id="PF02110">
    <property type="entry name" value="HK"/>
    <property type="match status" value="1"/>
</dbReference>
<sequence>MDDPSIHGHHITRPASRRANPHDSYAGSHDPAPGGALRARIGQAVDDTRHDKPLAPSLTNYVTINLVANAQLAVGGSAAMSYIPEELRTMMTLSHAGYVNMGTLQRHSPGDIAEVAKDFHDASYRWVLDPVAAGIGETRNTTLRSLRATPPTVVRANASEVLALCDLWELGAGITGTPDGVESNDDVDSAAGAATLLARFLSQASPDGRAAVAVSGEVDLVTDGTHTYRLAGGSPMMTRITGAGCSLGGVLACYLAVSDPLTAALTASLIYNRASERAEAICHGPGTFQSAFLDALWSIDTDAVASSPITLI</sequence>
<evidence type="ECO:0000256" key="6">
    <source>
        <dbReference type="ARBA" id="ARBA00022741"/>
    </source>
</evidence>
<feature type="binding site" evidence="11">
    <location>
        <position position="80"/>
    </location>
    <ligand>
        <name>substrate</name>
    </ligand>
</feature>
<evidence type="ECO:0000256" key="9">
    <source>
        <dbReference type="ARBA" id="ARBA00022842"/>
    </source>
</evidence>
<dbReference type="SUPFAM" id="SSF53613">
    <property type="entry name" value="Ribokinase-like"/>
    <property type="match status" value="1"/>
</dbReference>
<feature type="binding site" evidence="11">
    <location>
        <position position="242"/>
    </location>
    <ligand>
        <name>substrate</name>
    </ligand>
</feature>
<keyword evidence="7 11" id="KW-0418">Kinase</keyword>
<feature type="binding site" evidence="11">
    <location>
        <position position="155"/>
    </location>
    <ligand>
        <name>ATP</name>
        <dbReference type="ChEBI" id="CHEBI:30616"/>
    </ligand>
</feature>
<accession>A0A087BUU4</accession>
<dbReference type="Proteomes" id="UP000029082">
    <property type="component" value="Unassembled WGS sequence"/>
</dbReference>
<comment type="catalytic activity">
    <reaction evidence="1 11">
        <text>5-(2-hydroxyethyl)-4-methylthiazole + ATP = 4-methyl-5-(2-phosphooxyethyl)-thiazole + ADP + H(+)</text>
        <dbReference type="Rhea" id="RHEA:24212"/>
        <dbReference type="ChEBI" id="CHEBI:15378"/>
        <dbReference type="ChEBI" id="CHEBI:17957"/>
        <dbReference type="ChEBI" id="CHEBI:30616"/>
        <dbReference type="ChEBI" id="CHEBI:58296"/>
        <dbReference type="ChEBI" id="CHEBI:456216"/>
        <dbReference type="EC" id="2.7.1.50"/>
    </reaction>
</comment>
<proteinExistence type="inferred from homology"/>
<evidence type="ECO:0000313" key="14">
    <source>
        <dbReference type="Proteomes" id="UP000029082"/>
    </source>
</evidence>
<dbReference type="GO" id="GO:0005524">
    <property type="term" value="F:ATP binding"/>
    <property type="evidence" value="ECO:0007669"/>
    <property type="project" value="UniProtKB-UniRule"/>
</dbReference>
<evidence type="ECO:0000256" key="4">
    <source>
        <dbReference type="ARBA" id="ARBA00022679"/>
    </source>
</evidence>